<gene>
    <name evidence="2" type="ORF">Cri9333_0391</name>
</gene>
<dbReference type="KEGG" id="cep:Cri9333_0391"/>
<reference evidence="2 3" key="1">
    <citation type="submission" date="2012-06" db="EMBL/GenBank/DDBJ databases">
        <title>Finished chromosome of genome of Crinalium epipsammum PCC 9333.</title>
        <authorList>
            <consortium name="US DOE Joint Genome Institute"/>
            <person name="Gugger M."/>
            <person name="Coursin T."/>
            <person name="Rippka R."/>
            <person name="Tandeau De Marsac N."/>
            <person name="Huntemann M."/>
            <person name="Wei C.-L."/>
            <person name="Han J."/>
            <person name="Detter J.C."/>
            <person name="Han C."/>
            <person name="Tapia R."/>
            <person name="Davenport K."/>
            <person name="Daligault H."/>
            <person name="Erkkila T."/>
            <person name="Gu W."/>
            <person name="Munk A.C.C."/>
            <person name="Teshima H."/>
            <person name="Xu Y."/>
            <person name="Chain P."/>
            <person name="Chen A."/>
            <person name="Krypides N."/>
            <person name="Mavromatis K."/>
            <person name="Markowitz V."/>
            <person name="Szeto E."/>
            <person name="Ivanova N."/>
            <person name="Mikhailova N."/>
            <person name="Ovchinnikova G."/>
            <person name="Pagani I."/>
            <person name="Pati A."/>
            <person name="Goodwin L."/>
            <person name="Peters L."/>
            <person name="Pitluck S."/>
            <person name="Woyke T."/>
            <person name="Kerfeld C."/>
        </authorList>
    </citation>
    <scope>NUCLEOTIDE SEQUENCE [LARGE SCALE GENOMIC DNA]</scope>
    <source>
        <strain evidence="2 3">PCC 9333</strain>
    </source>
</reference>
<protein>
    <submittedName>
        <fullName evidence="2">Uncharacterized protein</fullName>
    </submittedName>
</protein>
<keyword evidence="3" id="KW-1185">Reference proteome</keyword>
<name>K9VW18_9CYAN</name>
<dbReference type="AlphaFoldDB" id="K9VW18"/>
<dbReference type="HOGENOM" id="CLU_410346_0_0_3"/>
<dbReference type="Proteomes" id="UP000010472">
    <property type="component" value="Chromosome"/>
</dbReference>
<proteinExistence type="predicted"/>
<dbReference type="EMBL" id="CP003620">
    <property type="protein sequence ID" value="AFZ11365.1"/>
    <property type="molecule type" value="Genomic_DNA"/>
</dbReference>
<dbReference type="eggNOG" id="ENOG503414J">
    <property type="taxonomic scope" value="Bacteria"/>
</dbReference>
<accession>K9VW18</accession>
<feature type="compositionally biased region" description="Basic and acidic residues" evidence="1">
    <location>
        <begin position="651"/>
        <end position="669"/>
    </location>
</feature>
<organism evidence="2 3">
    <name type="scientific">Crinalium epipsammum PCC 9333</name>
    <dbReference type="NCBI Taxonomy" id="1173022"/>
    <lineage>
        <taxon>Bacteria</taxon>
        <taxon>Bacillati</taxon>
        <taxon>Cyanobacteriota</taxon>
        <taxon>Cyanophyceae</taxon>
        <taxon>Gomontiellales</taxon>
        <taxon>Gomontiellaceae</taxon>
        <taxon>Crinalium</taxon>
    </lineage>
</organism>
<evidence type="ECO:0000256" key="1">
    <source>
        <dbReference type="SAM" id="MobiDB-lite"/>
    </source>
</evidence>
<feature type="region of interest" description="Disordered" evidence="1">
    <location>
        <begin position="650"/>
        <end position="669"/>
    </location>
</feature>
<sequence>MERLGSGYIARAKEIGIDFYPKIAADKSLVGETQDFYQGLLAGFHGAMRLMKVLPDRETFDALNSLEIKLATLINVDAGNDQIASSSQPRIDSVMPDLSRLDKNVIEQLKQDSNNISFNHLIENLVVSGETQDFYQGCLTAVNFSKDICHEKLAFVAIGLMGINLAGYVELEKEFTPLPPLEHLTAEEYLKNISKYSTESVDSGFVRYESSAGAGVIARFSDWDVLDGGDSLPFTVYSYSEADPTSELNLIEHLLIPDAATDFMDRVQHLGGKVDDVQFFTSDRRKKKLYATLESVETEAAGLGDEFEILRRQQIATNEARILEEESENEISRAEMSKLAGLDDEGFEAEDIDLVEEEEGEEEIDWAALNDLDAEVLLEQEFEKSELVKRMQNLLVESLLQDISYSLSPEDFPYKFDVVPDWMIFLEDDEIKVLDSTDDHNVFNMTFEGEIIGTLSYPDALELNTQLERLEQLNQVDDEQEQEVDPYDVQALLEEDDSDINSDIKVDSSSDSEDDNVGAVKNESTITEEIIVTPTDRDLYEEFEEIIVDDVDDIAEEQKVFAEQILPIAAKFQLSPEDVEGILSGHEVRSRVYEYELVSRKQQGVSLHLVVEPDGRGELIEVDRNGEIISAKNLTQQDVERWQAINEQLETELREQSQQRNSDKSDAEL</sequence>
<dbReference type="OrthoDB" id="438747at2"/>
<evidence type="ECO:0000313" key="3">
    <source>
        <dbReference type="Proteomes" id="UP000010472"/>
    </source>
</evidence>
<evidence type="ECO:0000313" key="2">
    <source>
        <dbReference type="EMBL" id="AFZ11365.1"/>
    </source>
</evidence>
<dbReference type="RefSeq" id="WP_015201506.1">
    <property type="nucleotide sequence ID" value="NC_019753.1"/>
</dbReference>